<dbReference type="Gene3D" id="3.40.630.30">
    <property type="match status" value="1"/>
</dbReference>
<name>A0ABW5SPZ3_9BACL</name>
<proteinExistence type="predicted"/>
<evidence type="ECO:0000259" key="1">
    <source>
        <dbReference type="PROSITE" id="PS51186"/>
    </source>
</evidence>
<dbReference type="Pfam" id="PF00583">
    <property type="entry name" value="Acetyltransf_1"/>
    <property type="match status" value="1"/>
</dbReference>
<dbReference type="PROSITE" id="PS51186">
    <property type="entry name" value="GNAT"/>
    <property type="match status" value="1"/>
</dbReference>
<comment type="caution">
    <text evidence="2">The sequence shown here is derived from an EMBL/GenBank/DDBJ whole genome shotgun (WGS) entry which is preliminary data.</text>
</comment>
<dbReference type="InterPro" id="IPR016181">
    <property type="entry name" value="Acyl_CoA_acyltransferase"/>
</dbReference>
<dbReference type="RefSeq" id="WP_076313977.1">
    <property type="nucleotide sequence ID" value="NZ_JBHUMJ010000002.1"/>
</dbReference>
<protein>
    <submittedName>
        <fullName evidence="2">GNAT family N-acetyltransferase</fullName>
        <ecNumber evidence="2">2.3.1.-</ecNumber>
    </submittedName>
</protein>
<sequence>MLTLVEISENLLQAEMEILNSDPYFNRVSFDSEVMNPEDLARDKENGARLGAERFLVREEERFVGILEFIMLNPSDNCPWLGLLQVDKKLQGQGYGSRILRLYMEEMRRRNVAVFRIGVLEGNDSALGFWRQQGFEDVSTARTVVNDREKTVFVMEKKINEQGQY</sequence>
<keyword evidence="3" id="KW-1185">Reference proteome</keyword>
<keyword evidence="2" id="KW-0808">Transferase</keyword>
<dbReference type="SUPFAM" id="SSF55729">
    <property type="entry name" value="Acyl-CoA N-acyltransferases (Nat)"/>
    <property type="match status" value="1"/>
</dbReference>
<accession>A0ABW5SPZ3</accession>
<gene>
    <name evidence="2" type="ORF">ACFSVM_10495</name>
</gene>
<dbReference type="GO" id="GO:0016746">
    <property type="term" value="F:acyltransferase activity"/>
    <property type="evidence" value="ECO:0007669"/>
    <property type="project" value="UniProtKB-KW"/>
</dbReference>
<dbReference type="InterPro" id="IPR000182">
    <property type="entry name" value="GNAT_dom"/>
</dbReference>
<dbReference type="EC" id="2.3.1.-" evidence="2"/>
<dbReference type="EMBL" id="JBHUMJ010000002">
    <property type="protein sequence ID" value="MFD2700897.1"/>
    <property type="molecule type" value="Genomic_DNA"/>
</dbReference>
<feature type="domain" description="N-acetyltransferase" evidence="1">
    <location>
        <begin position="2"/>
        <end position="160"/>
    </location>
</feature>
<organism evidence="2 3">
    <name type="scientific">Paenibacillus shunpengii</name>
    <dbReference type="NCBI Taxonomy" id="2054424"/>
    <lineage>
        <taxon>Bacteria</taxon>
        <taxon>Bacillati</taxon>
        <taxon>Bacillota</taxon>
        <taxon>Bacilli</taxon>
        <taxon>Bacillales</taxon>
        <taxon>Paenibacillaceae</taxon>
        <taxon>Paenibacillus</taxon>
    </lineage>
</organism>
<reference evidence="3" key="1">
    <citation type="journal article" date="2019" name="Int. J. Syst. Evol. Microbiol.">
        <title>The Global Catalogue of Microorganisms (GCM) 10K type strain sequencing project: providing services to taxonomists for standard genome sequencing and annotation.</title>
        <authorList>
            <consortium name="The Broad Institute Genomics Platform"/>
            <consortium name="The Broad Institute Genome Sequencing Center for Infectious Disease"/>
            <person name="Wu L."/>
            <person name="Ma J."/>
        </authorList>
    </citation>
    <scope>NUCLEOTIDE SEQUENCE [LARGE SCALE GENOMIC DNA]</scope>
    <source>
        <strain evidence="3">KCTC 33849</strain>
    </source>
</reference>
<evidence type="ECO:0000313" key="2">
    <source>
        <dbReference type="EMBL" id="MFD2700897.1"/>
    </source>
</evidence>
<dbReference type="Proteomes" id="UP001597540">
    <property type="component" value="Unassembled WGS sequence"/>
</dbReference>
<dbReference type="CDD" id="cd04301">
    <property type="entry name" value="NAT_SF"/>
    <property type="match status" value="1"/>
</dbReference>
<keyword evidence="2" id="KW-0012">Acyltransferase</keyword>
<evidence type="ECO:0000313" key="3">
    <source>
        <dbReference type="Proteomes" id="UP001597540"/>
    </source>
</evidence>